<reference evidence="1 2" key="1">
    <citation type="submission" date="2020-09" db="EMBL/GenBank/DDBJ databases">
        <title>De no assembly of potato wild relative species, Solanum commersonii.</title>
        <authorList>
            <person name="Cho K."/>
        </authorList>
    </citation>
    <scope>NUCLEOTIDE SEQUENCE [LARGE SCALE GENOMIC DNA]</scope>
    <source>
        <strain evidence="1">LZ3.2</strain>
        <tissue evidence="1">Leaf</tissue>
    </source>
</reference>
<dbReference type="EMBL" id="JACXVP010000009">
    <property type="protein sequence ID" value="KAG5584784.1"/>
    <property type="molecule type" value="Genomic_DNA"/>
</dbReference>
<dbReference type="AlphaFoldDB" id="A0A9J5XD22"/>
<proteinExistence type="predicted"/>
<gene>
    <name evidence="1" type="ORF">H5410_045218</name>
</gene>
<keyword evidence="2" id="KW-1185">Reference proteome</keyword>
<comment type="caution">
    <text evidence="1">The sequence shown here is derived from an EMBL/GenBank/DDBJ whole genome shotgun (WGS) entry which is preliminary data.</text>
</comment>
<organism evidence="1 2">
    <name type="scientific">Solanum commersonii</name>
    <name type="common">Commerson's wild potato</name>
    <name type="synonym">Commerson's nightshade</name>
    <dbReference type="NCBI Taxonomy" id="4109"/>
    <lineage>
        <taxon>Eukaryota</taxon>
        <taxon>Viridiplantae</taxon>
        <taxon>Streptophyta</taxon>
        <taxon>Embryophyta</taxon>
        <taxon>Tracheophyta</taxon>
        <taxon>Spermatophyta</taxon>
        <taxon>Magnoliopsida</taxon>
        <taxon>eudicotyledons</taxon>
        <taxon>Gunneridae</taxon>
        <taxon>Pentapetalae</taxon>
        <taxon>asterids</taxon>
        <taxon>lamiids</taxon>
        <taxon>Solanales</taxon>
        <taxon>Solanaceae</taxon>
        <taxon>Solanoideae</taxon>
        <taxon>Solaneae</taxon>
        <taxon>Solanum</taxon>
    </lineage>
</organism>
<evidence type="ECO:0000313" key="2">
    <source>
        <dbReference type="Proteomes" id="UP000824120"/>
    </source>
</evidence>
<dbReference type="Proteomes" id="UP000824120">
    <property type="component" value="Chromosome 9"/>
</dbReference>
<accession>A0A9J5XD22</accession>
<dbReference type="OrthoDB" id="1808172at2759"/>
<protein>
    <submittedName>
        <fullName evidence="1">Uncharacterized protein</fullName>
    </submittedName>
</protein>
<evidence type="ECO:0000313" key="1">
    <source>
        <dbReference type="EMBL" id="KAG5584784.1"/>
    </source>
</evidence>
<name>A0A9J5XD22_SOLCO</name>
<sequence>MGGYLPEIDKSTGRKYILRRNISNKNPEGKIHGQEIIDLINVKISKYYDTATTEPQVIENLSPFKKIARKLQMKK</sequence>